<feature type="compositionally biased region" description="Basic and acidic residues" evidence="1">
    <location>
        <begin position="86"/>
        <end position="108"/>
    </location>
</feature>
<dbReference type="Proteomes" id="UP000027135">
    <property type="component" value="Unassembled WGS sequence"/>
</dbReference>
<dbReference type="EMBL" id="KK852985">
    <property type="protein sequence ID" value="KDR12834.1"/>
    <property type="molecule type" value="Genomic_DNA"/>
</dbReference>
<proteinExistence type="predicted"/>
<reference evidence="2 3" key="1">
    <citation type="journal article" date="2014" name="Nat. Commun.">
        <title>Molecular traces of alternative social organization in a termite genome.</title>
        <authorList>
            <person name="Terrapon N."/>
            <person name="Li C."/>
            <person name="Robertson H.M."/>
            <person name="Ji L."/>
            <person name="Meng X."/>
            <person name="Booth W."/>
            <person name="Chen Z."/>
            <person name="Childers C.P."/>
            <person name="Glastad K.M."/>
            <person name="Gokhale K."/>
            <person name="Gowin J."/>
            <person name="Gronenberg W."/>
            <person name="Hermansen R.A."/>
            <person name="Hu H."/>
            <person name="Hunt B.G."/>
            <person name="Huylmans A.K."/>
            <person name="Khalil S.M."/>
            <person name="Mitchell R.D."/>
            <person name="Munoz-Torres M.C."/>
            <person name="Mustard J.A."/>
            <person name="Pan H."/>
            <person name="Reese J.T."/>
            <person name="Scharf M.E."/>
            <person name="Sun F."/>
            <person name="Vogel H."/>
            <person name="Xiao J."/>
            <person name="Yang W."/>
            <person name="Yang Z."/>
            <person name="Yang Z."/>
            <person name="Zhou J."/>
            <person name="Zhu J."/>
            <person name="Brent C.S."/>
            <person name="Elsik C.G."/>
            <person name="Goodisman M.A."/>
            <person name="Liberles D.A."/>
            <person name="Roe R.M."/>
            <person name="Vargo E.L."/>
            <person name="Vilcinskas A."/>
            <person name="Wang J."/>
            <person name="Bornberg-Bauer E."/>
            <person name="Korb J."/>
            <person name="Zhang G."/>
            <person name="Liebig J."/>
        </authorList>
    </citation>
    <scope>NUCLEOTIDE SEQUENCE [LARGE SCALE GENOMIC DNA]</scope>
    <source>
        <tissue evidence="2">Whole organism</tissue>
    </source>
</reference>
<keyword evidence="3" id="KW-1185">Reference proteome</keyword>
<sequence length="143" mass="16850">MKETDIKQCQPDSKELMQKLQSYTKRCLQFFLKIRWPENTSNEKLWRITIKRKYNNRSRKGNGSGWDTRLGKRLGEFQSKCWTGTPKEHGKEEDRGLHGGDLLKRKQDHRGNLEQNKGTHQQLSEVEELYISPMFSRGIKGIN</sequence>
<feature type="region of interest" description="Disordered" evidence="1">
    <location>
        <begin position="81"/>
        <end position="108"/>
    </location>
</feature>
<evidence type="ECO:0000313" key="2">
    <source>
        <dbReference type="EMBL" id="KDR12834.1"/>
    </source>
</evidence>
<accession>A0A067R4D5</accession>
<dbReference type="AlphaFoldDB" id="A0A067R4D5"/>
<protein>
    <submittedName>
        <fullName evidence="2">Uncharacterized protein</fullName>
    </submittedName>
</protein>
<evidence type="ECO:0000313" key="3">
    <source>
        <dbReference type="Proteomes" id="UP000027135"/>
    </source>
</evidence>
<dbReference type="InParanoid" id="A0A067R4D5"/>
<name>A0A067R4D5_ZOONE</name>
<evidence type="ECO:0000256" key="1">
    <source>
        <dbReference type="SAM" id="MobiDB-lite"/>
    </source>
</evidence>
<gene>
    <name evidence="2" type="ORF">L798_13254</name>
</gene>
<organism evidence="2 3">
    <name type="scientific">Zootermopsis nevadensis</name>
    <name type="common">Dampwood termite</name>
    <dbReference type="NCBI Taxonomy" id="136037"/>
    <lineage>
        <taxon>Eukaryota</taxon>
        <taxon>Metazoa</taxon>
        <taxon>Ecdysozoa</taxon>
        <taxon>Arthropoda</taxon>
        <taxon>Hexapoda</taxon>
        <taxon>Insecta</taxon>
        <taxon>Pterygota</taxon>
        <taxon>Neoptera</taxon>
        <taxon>Polyneoptera</taxon>
        <taxon>Dictyoptera</taxon>
        <taxon>Blattodea</taxon>
        <taxon>Blattoidea</taxon>
        <taxon>Termitoidae</taxon>
        <taxon>Termopsidae</taxon>
        <taxon>Zootermopsis</taxon>
    </lineage>
</organism>